<proteinExistence type="predicted"/>
<name>A0A2R8AGY3_9RHOB</name>
<gene>
    <name evidence="2" type="primary">tesA</name>
    <name evidence="2" type="ORF">ALP8811_00318</name>
</gene>
<dbReference type="EC" id="3.1.1.1" evidence="2"/>
<keyword evidence="2" id="KW-0378">Hydrolase</keyword>
<organism evidence="2 3">
    <name type="scientific">Aliiroseovarius pelagivivens</name>
    <dbReference type="NCBI Taxonomy" id="1639690"/>
    <lineage>
        <taxon>Bacteria</taxon>
        <taxon>Pseudomonadati</taxon>
        <taxon>Pseudomonadota</taxon>
        <taxon>Alphaproteobacteria</taxon>
        <taxon>Rhodobacterales</taxon>
        <taxon>Paracoccaceae</taxon>
        <taxon>Aliiroseovarius</taxon>
    </lineage>
</organism>
<sequence>MISAAYGVLTRSLKGLFVTVFMTGAAQAETTTILALGDSLTAGYGLPQGEGFVPQLETALINQGLDVQVVNAGVSGDTSAGGAARLGWILTDEIDIALVALGGNDMLRGISPEETQRNLASILTELRDKGIPTLLIGVLASSNFGEMYRADFERIFPDLAKEFSVDLFPNFLEGIATAGSFSDARRLYLQPDGLHPNQQGVVRIVDKIVPSVVSLVR</sequence>
<dbReference type="Pfam" id="PF13472">
    <property type="entry name" value="Lipase_GDSL_2"/>
    <property type="match status" value="1"/>
</dbReference>
<dbReference type="InterPro" id="IPR036514">
    <property type="entry name" value="SGNH_hydro_sf"/>
</dbReference>
<dbReference type="AlphaFoldDB" id="A0A2R8AGY3"/>
<evidence type="ECO:0000259" key="1">
    <source>
        <dbReference type="Pfam" id="PF13472"/>
    </source>
</evidence>
<feature type="domain" description="SGNH hydrolase-type esterase" evidence="1">
    <location>
        <begin position="35"/>
        <end position="200"/>
    </location>
</feature>
<dbReference type="GO" id="GO:0006629">
    <property type="term" value="P:lipid metabolic process"/>
    <property type="evidence" value="ECO:0007669"/>
    <property type="project" value="InterPro"/>
</dbReference>
<dbReference type="Gene3D" id="3.40.50.1110">
    <property type="entry name" value="SGNH hydrolase"/>
    <property type="match status" value="1"/>
</dbReference>
<evidence type="ECO:0000313" key="3">
    <source>
        <dbReference type="Proteomes" id="UP000244911"/>
    </source>
</evidence>
<dbReference type="CDD" id="cd01822">
    <property type="entry name" value="Lysophospholipase_L1_like"/>
    <property type="match status" value="1"/>
</dbReference>
<dbReference type="GO" id="GO:0004622">
    <property type="term" value="F:phosphatidylcholine lysophospholipase activity"/>
    <property type="evidence" value="ECO:0007669"/>
    <property type="project" value="TreeGrafter"/>
</dbReference>
<protein>
    <submittedName>
        <fullName evidence="2">Esterase TesA</fullName>
        <ecNumber evidence="2">3.1.1.1</ecNumber>
    </submittedName>
</protein>
<dbReference type="InterPro" id="IPR008265">
    <property type="entry name" value="Lipase_GDSL_AS"/>
</dbReference>
<dbReference type="GO" id="GO:0106435">
    <property type="term" value="F:carboxylesterase activity"/>
    <property type="evidence" value="ECO:0007669"/>
    <property type="project" value="UniProtKB-EC"/>
</dbReference>
<dbReference type="SUPFAM" id="SSF52266">
    <property type="entry name" value="SGNH hydrolase"/>
    <property type="match status" value="1"/>
</dbReference>
<dbReference type="EMBL" id="OMOI01000001">
    <property type="protein sequence ID" value="SPF75331.1"/>
    <property type="molecule type" value="Genomic_DNA"/>
</dbReference>
<dbReference type="PROSITE" id="PS01098">
    <property type="entry name" value="LIPASE_GDSL_SER"/>
    <property type="match status" value="1"/>
</dbReference>
<dbReference type="InterPro" id="IPR013830">
    <property type="entry name" value="SGNH_hydro"/>
</dbReference>
<reference evidence="2 3" key="1">
    <citation type="submission" date="2018-03" db="EMBL/GenBank/DDBJ databases">
        <authorList>
            <person name="Keele B.F."/>
        </authorList>
    </citation>
    <scope>NUCLEOTIDE SEQUENCE [LARGE SCALE GENOMIC DNA]</scope>
    <source>
        <strain evidence="2 3">CECT 8811</strain>
    </source>
</reference>
<dbReference type="RefSeq" id="WP_245924496.1">
    <property type="nucleotide sequence ID" value="NZ_OMOI01000001.1"/>
</dbReference>
<dbReference type="InterPro" id="IPR051532">
    <property type="entry name" value="Ester_Hydrolysis_Enzymes"/>
</dbReference>
<evidence type="ECO:0000313" key="2">
    <source>
        <dbReference type="EMBL" id="SPF75331.1"/>
    </source>
</evidence>
<keyword evidence="3" id="KW-1185">Reference proteome</keyword>
<dbReference type="PANTHER" id="PTHR30383">
    <property type="entry name" value="THIOESTERASE 1/PROTEASE 1/LYSOPHOSPHOLIPASE L1"/>
    <property type="match status" value="1"/>
</dbReference>
<accession>A0A2R8AGY3</accession>
<dbReference type="Proteomes" id="UP000244911">
    <property type="component" value="Unassembled WGS sequence"/>
</dbReference>
<dbReference type="PANTHER" id="PTHR30383:SF24">
    <property type="entry name" value="THIOESTERASE 1_PROTEASE 1_LYSOPHOSPHOLIPASE L1"/>
    <property type="match status" value="1"/>
</dbReference>